<dbReference type="EMBL" id="MGHF01000023">
    <property type="protein sequence ID" value="OGM62897.1"/>
    <property type="molecule type" value="Genomic_DNA"/>
</dbReference>
<organism evidence="1 2">
    <name type="scientific">Candidatus Woesebacteria bacterium RIFCSPLOWO2_01_FULL_39_21</name>
    <dbReference type="NCBI Taxonomy" id="1802519"/>
    <lineage>
        <taxon>Bacteria</taxon>
        <taxon>Candidatus Woeseibacteriota</taxon>
    </lineage>
</organism>
<dbReference type="Proteomes" id="UP000177082">
    <property type="component" value="Unassembled WGS sequence"/>
</dbReference>
<gene>
    <name evidence="1" type="ORF">A2961_03420</name>
</gene>
<evidence type="ECO:0000313" key="2">
    <source>
        <dbReference type="Proteomes" id="UP000177082"/>
    </source>
</evidence>
<accession>A0A1F8BFQ2</accession>
<reference evidence="1 2" key="1">
    <citation type="journal article" date="2016" name="Nat. Commun.">
        <title>Thousands of microbial genomes shed light on interconnected biogeochemical processes in an aquifer system.</title>
        <authorList>
            <person name="Anantharaman K."/>
            <person name="Brown C.T."/>
            <person name="Hug L.A."/>
            <person name="Sharon I."/>
            <person name="Castelle C.J."/>
            <person name="Probst A.J."/>
            <person name="Thomas B.C."/>
            <person name="Singh A."/>
            <person name="Wilkins M.J."/>
            <person name="Karaoz U."/>
            <person name="Brodie E.L."/>
            <person name="Williams K.H."/>
            <person name="Hubbard S.S."/>
            <person name="Banfield J.F."/>
        </authorList>
    </citation>
    <scope>NUCLEOTIDE SEQUENCE [LARGE SCALE GENOMIC DNA]</scope>
</reference>
<dbReference type="AlphaFoldDB" id="A0A1F8BFQ2"/>
<protein>
    <submittedName>
        <fullName evidence="1">Uncharacterized protein</fullName>
    </submittedName>
</protein>
<name>A0A1F8BFQ2_9BACT</name>
<evidence type="ECO:0000313" key="1">
    <source>
        <dbReference type="EMBL" id="OGM62897.1"/>
    </source>
</evidence>
<dbReference type="STRING" id="1802519.A2961_03420"/>
<comment type="caution">
    <text evidence="1">The sequence shown here is derived from an EMBL/GenBank/DDBJ whole genome shotgun (WGS) entry which is preliminary data.</text>
</comment>
<sequence length="389" mass="42858">MVVREQDIDTATQVRSAAAELRERLKQEGGVAGIIYHIGSDSGPDPNEAFERVVVAEWVRSGIVSWIQGKTPLEDMDVQPNHHPRIGLTYDGRMVRLDESRFLESIDQLETGIDFDRDAAPGWHTLIDRRRELGRIRILKTHVASPSCSAHVLSPEAAACQPLVYRSLAKGHLAHAQELVGPGGVVIISVDDPKFNSVTELHENFETMFGDQFDEVGGLVATETCGVLRAIHGCGQWPVLPVMDTGAVDVVHYDAYKYSIAPLIGKHDVLRGYLQRGGLIAWGGIPQNSENLSSLAEKLDISIRVRSGRDYETMGKELLERIDDATGMMFGMYLSWLNAVAGEARIDAKSLNSQTFISATCGYGSNRWPSLRDFSYALARRVADEAKSL</sequence>
<proteinExistence type="predicted"/>